<dbReference type="InterPro" id="IPR017853">
    <property type="entry name" value="GH"/>
</dbReference>
<dbReference type="NCBIfam" id="NF041462">
    <property type="entry name" value="GalA"/>
    <property type="match status" value="1"/>
</dbReference>
<keyword evidence="3" id="KW-0326">Glycosidase</keyword>
<dbReference type="PANTHER" id="PTHR42732">
    <property type="entry name" value="BETA-GALACTOSIDASE"/>
    <property type="match status" value="1"/>
</dbReference>
<keyword evidence="2" id="KW-0378">Hydrolase</keyword>
<dbReference type="SUPFAM" id="SSF51445">
    <property type="entry name" value="(Trans)glycosidases"/>
    <property type="match status" value="1"/>
</dbReference>
<gene>
    <name evidence="9" type="ORF">NQZ67_12980</name>
</gene>
<evidence type="ECO:0000256" key="2">
    <source>
        <dbReference type="ARBA" id="ARBA00022801"/>
    </source>
</evidence>
<dbReference type="InterPro" id="IPR040605">
    <property type="entry name" value="Glyco_hydro2_dom5"/>
</dbReference>
<dbReference type="PRINTS" id="PR00132">
    <property type="entry name" value="GLHYDRLASE2"/>
</dbReference>
<dbReference type="AlphaFoldDB" id="A0A9X2MQZ4"/>
<evidence type="ECO:0000313" key="10">
    <source>
        <dbReference type="Proteomes" id="UP001141950"/>
    </source>
</evidence>
<feature type="domain" description="Glycoside hydrolase family 2 catalytic" evidence="5">
    <location>
        <begin position="301"/>
        <end position="374"/>
    </location>
</feature>
<evidence type="ECO:0000259" key="6">
    <source>
        <dbReference type="Pfam" id="PF02837"/>
    </source>
</evidence>
<dbReference type="InterPro" id="IPR006104">
    <property type="entry name" value="Glyco_hydro_2_N"/>
</dbReference>
<dbReference type="RefSeq" id="WP_257446139.1">
    <property type="nucleotide sequence ID" value="NZ_JANIPJ010000008.1"/>
</dbReference>
<dbReference type="EMBL" id="JANIPJ010000008">
    <property type="protein sequence ID" value="MCR2804795.1"/>
    <property type="molecule type" value="Genomic_DNA"/>
</dbReference>
<dbReference type="SUPFAM" id="SSF49785">
    <property type="entry name" value="Galactose-binding domain-like"/>
    <property type="match status" value="1"/>
</dbReference>
<feature type="domain" description="DUF4982" evidence="7">
    <location>
        <begin position="625"/>
        <end position="681"/>
    </location>
</feature>
<dbReference type="InterPro" id="IPR013783">
    <property type="entry name" value="Ig-like_fold"/>
</dbReference>
<dbReference type="InterPro" id="IPR006102">
    <property type="entry name" value="Ig-like_GH2"/>
</dbReference>
<comment type="similarity">
    <text evidence="1">Belongs to the glycosyl hydrolase 2 family.</text>
</comment>
<protein>
    <submittedName>
        <fullName evidence="9">DUF4982 domain-containing protein</fullName>
    </submittedName>
</protein>
<dbReference type="InterPro" id="IPR032311">
    <property type="entry name" value="DUF4982"/>
</dbReference>
<feature type="domain" description="Glycoside hydrolase family 2" evidence="8">
    <location>
        <begin position="697"/>
        <end position="796"/>
    </location>
</feature>
<proteinExistence type="inferred from homology"/>
<dbReference type="Gene3D" id="3.20.20.80">
    <property type="entry name" value="Glycosidases"/>
    <property type="match status" value="1"/>
</dbReference>
<dbReference type="InterPro" id="IPR023232">
    <property type="entry name" value="Glyco_hydro_2_AS"/>
</dbReference>
<dbReference type="InterPro" id="IPR036156">
    <property type="entry name" value="Beta-gal/glucu_dom_sf"/>
</dbReference>
<dbReference type="InterPro" id="IPR048230">
    <property type="entry name" value="GalA-like"/>
</dbReference>
<feature type="domain" description="Glycoside hydrolase family 2 catalytic" evidence="5">
    <location>
        <begin position="383"/>
        <end position="501"/>
    </location>
</feature>
<keyword evidence="10" id="KW-1185">Reference proteome</keyword>
<sequence>MRQTWSLNTDWKFCYGDITETNYDAVHKERYRQPHWIKSGNHGVAKWGYDDSDWIDVHIPHDFVLENAEYDPQVPASHGSLKKGIGWYRRTFKLPVDAVEKRICIEFDGVFRNSSVWVNGHYVGAHLSGYTSFAYDITEVVHAEEPNVVAVRVDASEFEGWWYEGGGIYRDVRLVLTDSLRIQQRGTFVKAKPDPDGEKALVVIETEVASHYEQAISFELHSIIMGPDGKPAGKSVVSTVISADDTMTLTQSVVIQEPLLWSIDSPELYSLKSTLVKGGEAVDTYETVFGIRTIVFDAERGFLLNGQQVKLKGVCCHEDHAGVGMAVPAAVNEFRIRRLKEMGCNAYRTSHNPPSPSILEACDRLGMVVIDEVRQTDATNEGLSQLTSLIQRDRNHPSIILWSLGNEEMNIQGKASGVRILHAMQKLAHKLDPTRKCTYGMNADWLPITRYHEENGFHIDVHGFNYMMRRNWDAYNQFHKAYPDKPFIGTENASTLSTRGVYRKSSTDCSLNLSEHGKVTAIWSNPKREGLVSAYGETYPLWGAQPEEAWKAAEEYDFVGGLFVWTGFDYRGETFPYEWPSVISRYGIMDLCGFPKDIYYYYQARWTSRPVLHLFPHWNWAGSEGEMVDVWAFSNMDEVELFLNGNSAGRRTVPEHGHAEWQVAYEAGELMACGYRNNQLVLTEVVATTGEPAQILLSSERTVLIADHEDVCIIQAAIADAAGRIVPNADTLMTFSVEGPGQLMGTGNGNPESHEDDKSACRSAFQGLCQVLVRTNGAGGDIRLIAQAEGVKRGEIVIHSETSNKRSIASALKHAELLPTGTGQRDAADGGV</sequence>
<evidence type="ECO:0000313" key="9">
    <source>
        <dbReference type="EMBL" id="MCR2804795.1"/>
    </source>
</evidence>
<dbReference type="Pfam" id="PF02837">
    <property type="entry name" value="Glyco_hydro_2_N"/>
    <property type="match status" value="1"/>
</dbReference>
<name>A0A9X2MQZ4_9BACL</name>
<dbReference type="InterPro" id="IPR051913">
    <property type="entry name" value="GH2_Domain-Containing"/>
</dbReference>
<dbReference type="SUPFAM" id="SSF49303">
    <property type="entry name" value="beta-Galactosidase/glucuronidase domain"/>
    <property type="match status" value="1"/>
</dbReference>
<evidence type="ECO:0000259" key="4">
    <source>
        <dbReference type="Pfam" id="PF00703"/>
    </source>
</evidence>
<comment type="caution">
    <text evidence="9">The sequence shown here is derived from an EMBL/GenBank/DDBJ whole genome shotgun (WGS) entry which is preliminary data.</text>
</comment>
<dbReference type="InterPro" id="IPR006101">
    <property type="entry name" value="Glyco_hydro_2"/>
</dbReference>
<reference evidence="9" key="1">
    <citation type="submission" date="2022-08" db="EMBL/GenBank/DDBJ databases">
        <title>The genomic sequence of strain Paenibacillus sp. SCIV0701.</title>
        <authorList>
            <person name="Zhao H."/>
        </authorList>
    </citation>
    <scope>NUCLEOTIDE SEQUENCE</scope>
    <source>
        <strain evidence="9">SCIV0701</strain>
    </source>
</reference>
<evidence type="ECO:0000259" key="8">
    <source>
        <dbReference type="Pfam" id="PF18565"/>
    </source>
</evidence>
<dbReference type="Pfam" id="PF18565">
    <property type="entry name" value="Glyco_hydro2_C5"/>
    <property type="match status" value="1"/>
</dbReference>
<evidence type="ECO:0000259" key="7">
    <source>
        <dbReference type="Pfam" id="PF16355"/>
    </source>
</evidence>
<feature type="domain" description="Glycosyl hydrolases family 2 sugar binding" evidence="6">
    <location>
        <begin position="64"/>
        <end position="175"/>
    </location>
</feature>
<feature type="domain" description="Glycoside hydrolase family 2 immunoglobulin-like beta-sandwich" evidence="4">
    <location>
        <begin position="187"/>
        <end position="292"/>
    </location>
</feature>
<dbReference type="Pfam" id="PF00703">
    <property type="entry name" value="Glyco_hydro_2"/>
    <property type="match status" value="1"/>
</dbReference>
<dbReference type="GO" id="GO:0004553">
    <property type="term" value="F:hydrolase activity, hydrolyzing O-glycosyl compounds"/>
    <property type="evidence" value="ECO:0007669"/>
    <property type="project" value="InterPro"/>
</dbReference>
<dbReference type="PANTHER" id="PTHR42732:SF1">
    <property type="entry name" value="BETA-MANNOSIDASE"/>
    <property type="match status" value="1"/>
</dbReference>
<dbReference type="PROSITE" id="PS00608">
    <property type="entry name" value="GLYCOSYL_HYDROL_F2_2"/>
    <property type="match status" value="1"/>
</dbReference>
<dbReference type="GO" id="GO:0005975">
    <property type="term" value="P:carbohydrate metabolic process"/>
    <property type="evidence" value="ECO:0007669"/>
    <property type="project" value="InterPro"/>
</dbReference>
<dbReference type="InterPro" id="IPR006103">
    <property type="entry name" value="Glyco_hydro_2_cat"/>
</dbReference>
<evidence type="ECO:0000256" key="3">
    <source>
        <dbReference type="ARBA" id="ARBA00023295"/>
    </source>
</evidence>
<evidence type="ECO:0000259" key="5">
    <source>
        <dbReference type="Pfam" id="PF02836"/>
    </source>
</evidence>
<organism evidence="9 10">
    <name type="scientific">Paenibacillus soyae</name>
    <dbReference type="NCBI Taxonomy" id="2969249"/>
    <lineage>
        <taxon>Bacteria</taxon>
        <taxon>Bacillati</taxon>
        <taxon>Bacillota</taxon>
        <taxon>Bacilli</taxon>
        <taxon>Bacillales</taxon>
        <taxon>Paenibacillaceae</taxon>
        <taxon>Paenibacillus</taxon>
    </lineage>
</organism>
<evidence type="ECO:0000256" key="1">
    <source>
        <dbReference type="ARBA" id="ARBA00007401"/>
    </source>
</evidence>
<dbReference type="Proteomes" id="UP001141950">
    <property type="component" value="Unassembled WGS sequence"/>
</dbReference>
<dbReference type="Gene3D" id="2.60.120.260">
    <property type="entry name" value="Galactose-binding domain-like"/>
    <property type="match status" value="1"/>
</dbReference>
<dbReference type="Pfam" id="PF02836">
    <property type="entry name" value="Glyco_hydro_2_C"/>
    <property type="match status" value="2"/>
</dbReference>
<dbReference type="Pfam" id="PF16355">
    <property type="entry name" value="DUF4982"/>
    <property type="match status" value="1"/>
</dbReference>
<dbReference type="Gene3D" id="2.60.40.10">
    <property type="entry name" value="Immunoglobulins"/>
    <property type="match status" value="3"/>
</dbReference>
<dbReference type="InterPro" id="IPR008979">
    <property type="entry name" value="Galactose-bd-like_sf"/>
</dbReference>
<accession>A0A9X2MQZ4</accession>